<organism evidence="1 2">
    <name type="scientific">Protopolystoma xenopodis</name>
    <dbReference type="NCBI Taxonomy" id="117903"/>
    <lineage>
        <taxon>Eukaryota</taxon>
        <taxon>Metazoa</taxon>
        <taxon>Spiralia</taxon>
        <taxon>Lophotrochozoa</taxon>
        <taxon>Platyhelminthes</taxon>
        <taxon>Monogenea</taxon>
        <taxon>Polyopisthocotylea</taxon>
        <taxon>Polystomatidea</taxon>
        <taxon>Polystomatidae</taxon>
        <taxon>Protopolystoma</taxon>
    </lineage>
</organism>
<gene>
    <name evidence="1" type="ORF">PXEA_LOCUS16317</name>
</gene>
<accession>A0A448WXX4</accession>
<sequence>MDLGLGSCLLRHPEMAADLISSARQIAPRWISSAFDHTSARYLFGSNGDTCATEPTDLFESHKAGPDSSILPFRRCTNLGLAEDTGLPNKSIQCGSRARLIKHVIEKETRPFSISAKIRFGTGLGPRACGGSSEQVGPEKL</sequence>
<name>A0A448WXX4_9PLAT</name>
<dbReference type="Proteomes" id="UP000784294">
    <property type="component" value="Unassembled WGS sequence"/>
</dbReference>
<dbReference type="AlphaFoldDB" id="A0A448WXX4"/>
<proteinExistence type="predicted"/>
<protein>
    <submittedName>
        <fullName evidence="1">Uncharacterized protein</fullName>
    </submittedName>
</protein>
<dbReference type="EMBL" id="CAAALY010058816">
    <property type="protein sequence ID" value="VEL22877.1"/>
    <property type="molecule type" value="Genomic_DNA"/>
</dbReference>
<keyword evidence="2" id="KW-1185">Reference proteome</keyword>
<evidence type="ECO:0000313" key="1">
    <source>
        <dbReference type="EMBL" id="VEL22877.1"/>
    </source>
</evidence>
<evidence type="ECO:0000313" key="2">
    <source>
        <dbReference type="Proteomes" id="UP000784294"/>
    </source>
</evidence>
<reference evidence="1" key="1">
    <citation type="submission" date="2018-11" db="EMBL/GenBank/DDBJ databases">
        <authorList>
            <consortium name="Pathogen Informatics"/>
        </authorList>
    </citation>
    <scope>NUCLEOTIDE SEQUENCE</scope>
</reference>
<comment type="caution">
    <text evidence="1">The sequence shown here is derived from an EMBL/GenBank/DDBJ whole genome shotgun (WGS) entry which is preliminary data.</text>
</comment>